<dbReference type="Gene3D" id="3.40.190.10">
    <property type="entry name" value="Periplasmic binding protein-like II"/>
    <property type="match status" value="2"/>
</dbReference>
<dbReference type="Proteomes" id="UP000662111">
    <property type="component" value="Unassembled WGS sequence"/>
</dbReference>
<evidence type="ECO:0000256" key="10">
    <source>
        <dbReference type="ARBA" id="ARBA00033171"/>
    </source>
</evidence>
<dbReference type="Pfam" id="PF09084">
    <property type="entry name" value="NMT1"/>
    <property type="match status" value="1"/>
</dbReference>
<keyword evidence="8" id="KW-0784">Thiamine biosynthesis</keyword>
<evidence type="ECO:0000256" key="1">
    <source>
        <dbReference type="ARBA" id="ARBA00003469"/>
    </source>
</evidence>
<dbReference type="RefSeq" id="WP_022922289.1">
    <property type="nucleotide sequence ID" value="NZ_BMLB01000007.1"/>
</dbReference>
<keyword evidence="15" id="KW-1185">Reference proteome</keyword>
<feature type="domain" description="SsuA/THI5-like" evidence="13">
    <location>
        <begin position="57"/>
        <end position="264"/>
    </location>
</feature>
<evidence type="ECO:0000256" key="7">
    <source>
        <dbReference type="ARBA" id="ARBA00022898"/>
    </source>
</evidence>
<feature type="signal peptide" evidence="12">
    <location>
        <begin position="1"/>
        <end position="24"/>
    </location>
</feature>
<keyword evidence="7" id="KW-0663">Pyridoxal phosphate</keyword>
<dbReference type="InterPro" id="IPR027939">
    <property type="entry name" value="NMT1/THI5"/>
</dbReference>
<evidence type="ECO:0000256" key="4">
    <source>
        <dbReference type="ARBA" id="ARBA00011738"/>
    </source>
</evidence>
<dbReference type="PANTHER" id="PTHR31528">
    <property type="entry name" value="4-AMINO-5-HYDROXYMETHYL-2-METHYLPYRIMIDINE PHOSPHATE SYNTHASE THI11-RELATED"/>
    <property type="match status" value="1"/>
</dbReference>
<dbReference type="InterPro" id="IPR015168">
    <property type="entry name" value="SsuA/THI5"/>
</dbReference>
<keyword evidence="5" id="KW-0808">Transferase</keyword>
<keyword evidence="9" id="KW-0408">Iron</keyword>
<protein>
    <recommendedName>
        <fullName evidence="10">Thiamine pyrimidine synthase</fullName>
    </recommendedName>
</protein>
<comment type="similarity">
    <text evidence="3">Belongs to the NMT1/THI5 family.</text>
</comment>
<sequence length="347" mass="36189">MKKWIAAPTTLTLAALLAACSGPAAEEAEQQDGAEGSAAAGGLTELSVAAVSTSCLQFFPLYVAQEQGLFEENGLDVQVERMNGSAAVLQAMLAGQTDLGTPGPVPTILTQAQGEDIRYIANLWPGGAFALVTPEESGVADASELTGKTIGVATADGSEVSFAHTIMAAEGLEESDYEILTVGEGGQAVAAFQRGDIDAYAASIDGVAIIEHAGIPLSNITGDATGYLFGNGLAAPAELIESDPESLEAFGNAYRQGLEMAIDDRQLVTDACAAVQPQEVEDPTYVEAHLDALIPSLERTDGEPWGSMSQEHWEMILQDAVDMGEVEEGEVEVDNLYTNDLVDGFNS</sequence>
<dbReference type="EMBL" id="BMLB01000007">
    <property type="protein sequence ID" value="GGK79707.1"/>
    <property type="molecule type" value="Genomic_DNA"/>
</dbReference>
<organism evidence="14 15">
    <name type="scientific">Ornithinimicrobium pekingense</name>
    <dbReference type="NCBI Taxonomy" id="384677"/>
    <lineage>
        <taxon>Bacteria</taxon>
        <taxon>Bacillati</taxon>
        <taxon>Actinomycetota</taxon>
        <taxon>Actinomycetes</taxon>
        <taxon>Micrococcales</taxon>
        <taxon>Ornithinimicrobiaceae</taxon>
        <taxon>Ornithinimicrobium</taxon>
    </lineage>
</organism>
<feature type="chain" id="PRO_5045668972" description="Thiamine pyrimidine synthase" evidence="12">
    <location>
        <begin position="25"/>
        <end position="347"/>
    </location>
</feature>
<evidence type="ECO:0000256" key="5">
    <source>
        <dbReference type="ARBA" id="ARBA00022679"/>
    </source>
</evidence>
<gene>
    <name evidence="14" type="ORF">GCM10011509_30300</name>
</gene>
<comment type="catalytic activity">
    <reaction evidence="11">
        <text>N(6)-(pyridoxal phosphate)-L-lysyl-[4-amino-5-hydroxymethyl-2-methylpyrimidine phosphate synthase] + L-histidyl-[4-amino-5-hydroxymethyl-2-methylpyrimidine phosphate synthase] + 2 Fe(3+) + 4 H2O = L-lysyl-[4-amino-5-hydroxymethyl-2-methylpyrimidine phosphate synthase] + (2S)-2-amino-5-hydroxy-4-oxopentanoyl-[4-amino-5-hydroxymethyl-2-methylpyrimidine phosphate synthase] + 4-amino-2-methyl-5-(phosphooxymethyl)pyrimidine + 3-oxopropanoate + 2 Fe(2+) + 2 H(+)</text>
        <dbReference type="Rhea" id="RHEA:65756"/>
        <dbReference type="Rhea" id="RHEA-COMP:16892"/>
        <dbReference type="Rhea" id="RHEA-COMP:16893"/>
        <dbReference type="Rhea" id="RHEA-COMP:16894"/>
        <dbReference type="Rhea" id="RHEA-COMP:16895"/>
        <dbReference type="ChEBI" id="CHEBI:15377"/>
        <dbReference type="ChEBI" id="CHEBI:15378"/>
        <dbReference type="ChEBI" id="CHEBI:29033"/>
        <dbReference type="ChEBI" id="CHEBI:29034"/>
        <dbReference type="ChEBI" id="CHEBI:29969"/>
        <dbReference type="ChEBI" id="CHEBI:29979"/>
        <dbReference type="ChEBI" id="CHEBI:33190"/>
        <dbReference type="ChEBI" id="CHEBI:58354"/>
        <dbReference type="ChEBI" id="CHEBI:143915"/>
        <dbReference type="ChEBI" id="CHEBI:157692"/>
    </reaction>
    <physiologicalReaction direction="left-to-right" evidence="11">
        <dbReference type="Rhea" id="RHEA:65757"/>
    </physiologicalReaction>
</comment>
<comment type="caution">
    <text evidence="14">The sequence shown here is derived from an EMBL/GenBank/DDBJ whole genome shotgun (WGS) entry which is preliminary data.</text>
</comment>
<accession>A0ABQ2FB60</accession>
<evidence type="ECO:0000256" key="3">
    <source>
        <dbReference type="ARBA" id="ARBA00009406"/>
    </source>
</evidence>
<evidence type="ECO:0000256" key="11">
    <source>
        <dbReference type="ARBA" id="ARBA00048179"/>
    </source>
</evidence>
<name>A0ABQ2FB60_9MICO</name>
<dbReference type="PANTHER" id="PTHR31528:SF1">
    <property type="entry name" value="4-AMINO-5-HYDROXYMETHYL-2-METHYLPYRIMIDINE PHOSPHATE SYNTHASE THI11-RELATED"/>
    <property type="match status" value="1"/>
</dbReference>
<evidence type="ECO:0000313" key="14">
    <source>
        <dbReference type="EMBL" id="GGK79707.1"/>
    </source>
</evidence>
<comment type="pathway">
    <text evidence="2">Cofactor biosynthesis; thiamine diphosphate biosynthesis.</text>
</comment>
<comment type="function">
    <text evidence="1">Responsible for the formation of the pyrimidine heterocycle in the thiamine biosynthesis pathway. Catalyzes the formation of hydroxymethylpyrimidine phosphate (HMP-P) from histidine and pyridoxal phosphate (PLP). The protein uses PLP and the active site histidine to form HMP-P, generating an inactive enzyme. The enzyme can only undergo a single turnover, which suggests it is a suicide enzyme.</text>
</comment>
<proteinExistence type="inferred from homology"/>
<evidence type="ECO:0000256" key="8">
    <source>
        <dbReference type="ARBA" id="ARBA00022977"/>
    </source>
</evidence>
<evidence type="ECO:0000313" key="15">
    <source>
        <dbReference type="Proteomes" id="UP000662111"/>
    </source>
</evidence>
<keyword evidence="6" id="KW-0479">Metal-binding</keyword>
<evidence type="ECO:0000256" key="9">
    <source>
        <dbReference type="ARBA" id="ARBA00023004"/>
    </source>
</evidence>
<keyword evidence="12" id="KW-0732">Signal</keyword>
<reference evidence="15" key="1">
    <citation type="journal article" date="2019" name="Int. J. Syst. Evol. Microbiol.">
        <title>The Global Catalogue of Microorganisms (GCM) 10K type strain sequencing project: providing services to taxonomists for standard genome sequencing and annotation.</title>
        <authorList>
            <consortium name="The Broad Institute Genomics Platform"/>
            <consortium name="The Broad Institute Genome Sequencing Center for Infectious Disease"/>
            <person name="Wu L."/>
            <person name="Ma J."/>
        </authorList>
    </citation>
    <scope>NUCLEOTIDE SEQUENCE [LARGE SCALE GENOMIC DNA]</scope>
    <source>
        <strain evidence="15">CGMCC 1.5362</strain>
    </source>
</reference>
<dbReference type="PROSITE" id="PS51257">
    <property type="entry name" value="PROKAR_LIPOPROTEIN"/>
    <property type="match status" value="1"/>
</dbReference>
<dbReference type="SUPFAM" id="SSF53850">
    <property type="entry name" value="Periplasmic binding protein-like II"/>
    <property type="match status" value="1"/>
</dbReference>
<evidence type="ECO:0000259" key="13">
    <source>
        <dbReference type="Pfam" id="PF09084"/>
    </source>
</evidence>
<evidence type="ECO:0000256" key="6">
    <source>
        <dbReference type="ARBA" id="ARBA00022723"/>
    </source>
</evidence>
<comment type="subunit">
    <text evidence="4">Homodimer.</text>
</comment>
<evidence type="ECO:0000256" key="2">
    <source>
        <dbReference type="ARBA" id="ARBA00004948"/>
    </source>
</evidence>
<evidence type="ECO:0000256" key="12">
    <source>
        <dbReference type="SAM" id="SignalP"/>
    </source>
</evidence>